<sequence>MELGRTSQFPRPLASRPGALGLGPGAVILLGMIGGLPLALARGPGNATGSVTYEELVEDRVSRMSPGLVLGCLAGVESKRELGDRDGRPRKIFLPSSQPGLARPYLIRGPEDLPWGRNVQNRFDNCKLQRAPGT</sequence>
<dbReference type="AlphaFoldDB" id="A0A319D4Y0"/>
<dbReference type="EMBL" id="KZ825916">
    <property type="protein sequence ID" value="PYH92466.1"/>
    <property type="molecule type" value="Genomic_DNA"/>
</dbReference>
<protein>
    <submittedName>
        <fullName evidence="2">Uncharacterized protein</fullName>
    </submittedName>
</protein>
<reference evidence="2 3" key="1">
    <citation type="submission" date="2018-02" db="EMBL/GenBank/DDBJ databases">
        <title>The genomes of Aspergillus section Nigri reveals drivers in fungal speciation.</title>
        <authorList>
            <consortium name="DOE Joint Genome Institute"/>
            <person name="Vesth T.C."/>
            <person name="Nybo J."/>
            <person name="Theobald S."/>
            <person name="Brandl J."/>
            <person name="Frisvad J.C."/>
            <person name="Nielsen K.F."/>
            <person name="Lyhne E.K."/>
            <person name="Kogle M.E."/>
            <person name="Kuo A."/>
            <person name="Riley R."/>
            <person name="Clum A."/>
            <person name="Nolan M."/>
            <person name="Lipzen A."/>
            <person name="Salamov A."/>
            <person name="Henrissat B."/>
            <person name="Wiebenga A."/>
            <person name="De vries R.P."/>
            <person name="Grigoriev I.V."/>
            <person name="Mortensen U.H."/>
            <person name="Andersen M.R."/>
            <person name="Baker S.E."/>
        </authorList>
    </citation>
    <scope>NUCLEOTIDE SEQUENCE [LARGE SCALE GENOMIC DNA]</scope>
    <source>
        <strain evidence="2 3">CBS 707.79</strain>
    </source>
</reference>
<keyword evidence="3" id="KW-1185">Reference proteome</keyword>
<proteinExistence type="predicted"/>
<feature type="transmembrane region" description="Helical" evidence="1">
    <location>
        <begin position="20"/>
        <end position="40"/>
    </location>
</feature>
<keyword evidence="1" id="KW-0472">Membrane</keyword>
<evidence type="ECO:0000313" key="2">
    <source>
        <dbReference type="EMBL" id="PYH92466.1"/>
    </source>
</evidence>
<evidence type="ECO:0000256" key="1">
    <source>
        <dbReference type="SAM" id="Phobius"/>
    </source>
</evidence>
<name>A0A319D4Y0_9EURO</name>
<evidence type="ECO:0000313" key="3">
    <source>
        <dbReference type="Proteomes" id="UP000247810"/>
    </source>
</evidence>
<keyword evidence="1" id="KW-0812">Transmembrane</keyword>
<organism evidence="2 3">
    <name type="scientific">Aspergillus ellipticus CBS 707.79</name>
    <dbReference type="NCBI Taxonomy" id="1448320"/>
    <lineage>
        <taxon>Eukaryota</taxon>
        <taxon>Fungi</taxon>
        <taxon>Dikarya</taxon>
        <taxon>Ascomycota</taxon>
        <taxon>Pezizomycotina</taxon>
        <taxon>Eurotiomycetes</taxon>
        <taxon>Eurotiomycetidae</taxon>
        <taxon>Eurotiales</taxon>
        <taxon>Aspergillaceae</taxon>
        <taxon>Aspergillus</taxon>
        <taxon>Aspergillus subgen. Circumdati</taxon>
    </lineage>
</organism>
<dbReference type="Proteomes" id="UP000247810">
    <property type="component" value="Unassembled WGS sequence"/>
</dbReference>
<dbReference type="VEuPathDB" id="FungiDB:BO71DRAFT_431902"/>
<accession>A0A319D4Y0</accession>
<gene>
    <name evidence="2" type="ORF">BO71DRAFT_431902</name>
</gene>
<keyword evidence="1" id="KW-1133">Transmembrane helix</keyword>